<sequence length="115" mass="12302">MGTVSPQGSASEPLECGFDLDEEIRALVLDSAPRMFAVVQETDLAEGVTDAEVVAWGIVHEDGPVDVIGANGHTARLRSPERALWWYGDKKGERARLVWLGPAGAAALDHPVAVR</sequence>
<name>A0A9X7JJX6_9ACTN</name>
<dbReference type="Proteomes" id="UP000242427">
    <property type="component" value="Unassembled WGS sequence"/>
</dbReference>
<proteinExistence type="predicted"/>
<gene>
    <name evidence="1" type="ORF">B7P34_29820</name>
</gene>
<comment type="caution">
    <text evidence="1">The sequence shown here is derived from an EMBL/GenBank/DDBJ whole genome shotgun (WGS) entry which is preliminary data.</text>
</comment>
<reference evidence="1 2" key="1">
    <citation type="submission" date="2018-03" db="EMBL/GenBank/DDBJ databases">
        <title>Chitinolytic properties of Streptosporangium nondiastaticum TBG75A20.</title>
        <authorList>
            <person name="Gayathri V."/>
            <person name="Shiburaj S."/>
        </authorList>
    </citation>
    <scope>NUCLEOTIDE SEQUENCE [LARGE SCALE GENOMIC DNA]</scope>
    <source>
        <strain evidence="1 2">TBG75A20</strain>
    </source>
</reference>
<evidence type="ECO:0000313" key="1">
    <source>
        <dbReference type="EMBL" id="PSJ25129.1"/>
    </source>
</evidence>
<dbReference type="RefSeq" id="WP_106681309.1">
    <property type="nucleotide sequence ID" value="NZ_PXWG01000137.1"/>
</dbReference>
<protein>
    <submittedName>
        <fullName evidence="1">Uncharacterized protein</fullName>
    </submittedName>
</protein>
<accession>A0A9X7JJX6</accession>
<keyword evidence="2" id="KW-1185">Reference proteome</keyword>
<dbReference type="EMBL" id="PXWG01000137">
    <property type="protein sequence ID" value="PSJ25129.1"/>
    <property type="molecule type" value="Genomic_DNA"/>
</dbReference>
<evidence type="ECO:0000313" key="2">
    <source>
        <dbReference type="Proteomes" id="UP000242427"/>
    </source>
</evidence>
<dbReference type="OrthoDB" id="3694433at2"/>
<organism evidence="1 2">
    <name type="scientific">Streptosporangium nondiastaticum</name>
    <dbReference type="NCBI Taxonomy" id="35764"/>
    <lineage>
        <taxon>Bacteria</taxon>
        <taxon>Bacillati</taxon>
        <taxon>Actinomycetota</taxon>
        <taxon>Actinomycetes</taxon>
        <taxon>Streptosporangiales</taxon>
        <taxon>Streptosporangiaceae</taxon>
        <taxon>Streptosporangium</taxon>
    </lineage>
</organism>
<dbReference type="AlphaFoldDB" id="A0A9X7JJX6"/>